<dbReference type="Proteomes" id="UP000829194">
    <property type="component" value="Chromosome"/>
</dbReference>
<dbReference type="EMBL" id="CP093547">
    <property type="protein sequence ID" value="UNP27975.1"/>
    <property type="molecule type" value="Genomic_DNA"/>
</dbReference>
<dbReference type="RefSeq" id="WP_148648935.1">
    <property type="nucleotide sequence ID" value="NZ_CP011131.1"/>
</dbReference>
<gene>
    <name evidence="1" type="ORF">MOV92_15900</name>
</gene>
<keyword evidence="2" id="KW-1185">Reference proteome</keyword>
<protein>
    <submittedName>
        <fullName evidence="1">Uncharacterized protein</fullName>
    </submittedName>
</protein>
<organism evidence="1 2">
    <name type="scientific">Lysobacter gummosus</name>
    <dbReference type="NCBI Taxonomy" id="262324"/>
    <lineage>
        <taxon>Bacteria</taxon>
        <taxon>Pseudomonadati</taxon>
        <taxon>Pseudomonadota</taxon>
        <taxon>Gammaproteobacteria</taxon>
        <taxon>Lysobacterales</taxon>
        <taxon>Lysobacteraceae</taxon>
        <taxon>Lysobacter</taxon>
    </lineage>
</organism>
<evidence type="ECO:0000313" key="1">
    <source>
        <dbReference type="EMBL" id="UNP27975.1"/>
    </source>
</evidence>
<reference evidence="1 2" key="1">
    <citation type="submission" date="2022-03" db="EMBL/GenBank/DDBJ databases">
        <title>Complete genome sequence of Lysobacter capsici VKM B-2533 and Lysobacter gummosus 10.1.1, promising sources of lytic agents.</title>
        <authorList>
            <person name="Tarlachkov S.V."/>
            <person name="Kudryakova I.V."/>
            <person name="Afoshin A.S."/>
            <person name="Leontyevskaya E.A."/>
            <person name="Leontyevskaya N.V."/>
        </authorList>
    </citation>
    <scope>NUCLEOTIDE SEQUENCE [LARGE SCALE GENOMIC DNA]</scope>
    <source>
        <strain evidence="1 2">10.1.1</strain>
    </source>
</reference>
<name>A0ABY3X8Q3_9GAMM</name>
<accession>A0ABY3X8Q3</accession>
<proteinExistence type="predicted"/>
<sequence length="111" mass="12251">MAVEVVFLVGDVLKDKTGRVVFVGYPTEGRSVRVGDKFIQCYEVPRTLDDVLNERPMAEPVNQRDIVLTVTAIDSMRKLIAELPLGVTGALYLSGDGIEHVTKNTFLRTAD</sequence>
<evidence type="ECO:0000313" key="2">
    <source>
        <dbReference type="Proteomes" id="UP000829194"/>
    </source>
</evidence>